<dbReference type="GO" id="GO:0005829">
    <property type="term" value="C:cytosol"/>
    <property type="evidence" value="ECO:0007669"/>
    <property type="project" value="GOC"/>
</dbReference>
<dbReference type="Pfam" id="PF24967">
    <property type="entry name" value="NTS_TR130"/>
    <property type="match status" value="1"/>
</dbReference>
<protein>
    <recommendedName>
        <fullName evidence="7">Trafficking protein particle complex II-specific subunit 130</fullName>
    </recommendedName>
</protein>
<dbReference type="Proteomes" id="UP001306508">
    <property type="component" value="Unassembled WGS sequence"/>
</dbReference>
<dbReference type="InterPro" id="IPR056915">
    <property type="entry name" value="Ig_TR130_2nd"/>
</dbReference>
<reference evidence="6" key="1">
    <citation type="submission" date="2023-07" db="EMBL/GenBank/DDBJ databases">
        <title>A draft genome of Kazachstania heterogenica Y-27499.</title>
        <authorList>
            <person name="Donic C."/>
            <person name="Kralova J.S."/>
            <person name="Fidel L."/>
            <person name="Ben-Dor S."/>
            <person name="Jung S."/>
        </authorList>
    </citation>
    <scope>NUCLEOTIDE SEQUENCE [LARGE SCALE GENOMIC DNA]</scope>
    <source>
        <strain evidence="6">Y27499</strain>
    </source>
</reference>
<dbReference type="Pfam" id="PF24966">
    <property type="entry name" value="Ig_TR130_2nd"/>
    <property type="match status" value="1"/>
</dbReference>
<dbReference type="GO" id="GO:1990071">
    <property type="term" value="C:TRAPPII protein complex"/>
    <property type="evidence" value="ECO:0007669"/>
    <property type="project" value="InterPro"/>
</dbReference>
<sequence length="1219" mass="142676">MKLDSFDDNIGISYFDPFSLFDNVKNEFLKLFPLTNVRWKSQNNLTRTRLVENLPIDIYSEDKYNKINVNDSDNPIQNQPLLKLIIVTCQSVDEYRAKIRPLLREWSFNELNQVESVTKLPFKPLILFYSNSKVIESNLFTSINILEKIKKDFPTSEVLELKSVYKSPKDKQIFWTHLQDSIKKYLLDIFERRLTFLNESLSKLTNDNINSANGDNSNSSTSSNKNQQLYQKLRLREQILILYMQFKLKDECQRQLDTIKMELNSFIENTTEYGNLEYPFSFNISFLLSDLLKTNTLTKFDCYKHFLIWDLKCYSMDNSFSPIRRIYYSTKQFLRNSQLLFPDNANLIQFKYSIIDTLLIRFFQLPSSSHASSTVDKNVIECRADLLLMKRDCWLEGILTMTNFKMLYKQYSNTNKINFDIIDQDVLDDENKFHEGFIRFNQELIGLYNQCDSRRQRIVDILSLEIGVVYYQRGDYENAIILFLSCYEYYIQSNWKVIGLQILKMFVDSIEKCGENNIKSLEFNGSKVSLDVILSHSYLNLLKLSDDPRERITLWKKFIKLGGSQHGTTTTATVAAASNNNNNDNDNNDDTMENVYSMDGIIGFDVGKYVTMEQPNLYSMKLYLTDFSIPETVTIDSIELTLHKRISKLNKETVTFQRQNVELGKEVGNNRNVVQLNTKKISFGKFEAFQLKIKVGNKFLLHRYSKQDSKPIYIEPIFDQNNVSVKIEQERCLKLGDNRLNIEFFNLDKVGTFILKVIIEKDDESIIYPIRFHESDTSDVTYLIDSKDDLIVDSSYGYITVPYYLQDSLTTAFFIKTIFQYEKVDKTEKSLKSTEIYQEINHHLVQCYLPVSVSVEDIFKNERFYFKFLLNSSIREEPVMLYDSELNGVSTVEQVSGGKVTEEDPLLDKYEILGRLRVEEPILLTSSNNDSCVNSYRIMTKGPNKYDPRDIFYLHVRYSTLKEELDNILTYRVLNKEKNRDGDTDKWRIFWELNILPRLQYNYERYYREGILILENDSINLNFIENDLLRRICMEDETRSKIVGCLKGLCDTGFKMLEYNSREKNKNENTVVQRELIVPVELQSPRPFYLIQFEKDTSSDSNMLPPKETYAVGESIPFKITITDISDQWEESQEEQEEEQKEPALYIFEIASSNDWLLHGSSSDSGERVVDSTENRPSEPAGNTNYQPRRNAAAQDAPAERKRHHLVENPLLETMNACY</sequence>
<dbReference type="AlphaFoldDB" id="A0AAN7ZRI1"/>
<dbReference type="PANTHER" id="PTHR13251:SF3">
    <property type="entry name" value="TRAFFICKING PROTEIN PARTICLE COMPLEX SUBUNIT 10"/>
    <property type="match status" value="1"/>
</dbReference>
<dbReference type="InterPro" id="IPR056916">
    <property type="entry name" value="NTS_TR130"/>
</dbReference>
<dbReference type="GO" id="GO:0034498">
    <property type="term" value="P:early endosome to Golgi transport"/>
    <property type="evidence" value="ECO:0007669"/>
    <property type="project" value="TreeGrafter"/>
</dbReference>
<evidence type="ECO:0000313" key="6">
    <source>
        <dbReference type="Proteomes" id="UP001306508"/>
    </source>
</evidence>
<dbReference type="GO" id="GO:0006891">
    <property type="term" value="P:intra-Golgi vesicle-mediated transport"/>
    <property type="evidence" value="ECO:0007669"/>
    <property type="project" value="TreeGrafter"/>
</dbReference>
<evidence type="ECO:0000259" key="3">
    <source>
        <dbReference type="Pfam" id="PF24966"/>
    </source>
</evidence>
<dbReference type="EMBL" id="JAWIZZ010000056">
    <property type="protein sequence ID" value="KAK5774089.1"/>
    <property type="molecule type" value="Genomic_DNA"/>
</dbReference>
<feature type="compositionally biased region" description="Basic and acidic residues" evidence="1">
    <location>
        <begin position="1165"/>
        <end position="1177"/>
    </location>
</feature>
<feature type="domain" description="TRAPPC10/Trs130 N-terminal" evidence="2">
    <location>
        <begin position="9"/>
        <end position="244"/>
    </location>
</feature>
<evidence type="ECO:0000313" key="5">
    <source>
        <dbReference type="EMBL" id="KAK5774089.1"/>
    </source>
</evidence>
<dbReference type="InterPro" id="IPR045126">
    <property type="entry name" value="TRAPPC10/Trs130"/>
</dbReference>
<feature type="domain" description="Trs130 second Ig-like" evidence="3">
    <location>
        <begin position="738"/>
        <end position="849"/>
    </location>
</feature>
<evidence type="ECO:0008006" key="7">
    <source>
        <dbReference type="Google" id="ProtNLM"/>
    </source>
</evidence>
<feature type="region of interest" description="Disordered" evidence="1">
    <location>
        <begin position="1159"/>
        <end position="1208"/>
    </location>
</feature>
<organism evidence="5 6">
    <name type="scientific">Arxiozyma heterogenica</name>
    <dbReference type="NCBI Taxonomy" id="278026"/>
    <lineage>
        <taxon>Eukaryota</taxon>
        <taxon>Fungi</taxon>
        <taxon>Dikarya</taxon>
        <taxon>Ascomycota</taxon>
        <taxon>Saccharomycotina</taxon>
        <taxon>Saccharomycetes</taxon>
        <taxon>Saccharomycetales</taxon>
        <taxon>Saccharomycetaceae</taxon>
        <taxon>Arxiozyma</taxon>
    </lineage>
</organism>
<dbReference type="InterPro" id="IPR056913">
    <property type="entry name" value="TRAPPC10/Trs130_N"/>
</dbReference>
<name>A0AAN7ZRI1_9SACH</name>
<proteinExistence type="predicted"/>
<evidence type="ECO:0000259" key="2">
    <source>
        <dbReference type="Pfam" id="PF23036"/>
    </source>
</evidence>
<evidence type="ECO:0000256" key="1">
    <source>
        <dbReference type="SAM" id="MobiDB-lite"/>
    </source>
</evidence>
<comment type="caution">
    <text evidence="5">The sequence shown here is derived from an EMBL/GenBank/DDBJ whole genome shotgun (WGS) entry which is preliminary data.</text>
</comment>
<gene>
    <name evidence="5" type="ORF">RI543_004623</name>
</gene>
<feature type="domain" description="Trs130 NTS" evidence="4">
    <location>
        <begin position="325"/>
        <end position="561"/>
    </location>
</feature>
<dbReference type="Pfam" id="PF23036">
    <property type="entry name" value="TRAPPC10_1st"/>
    <property type="match status" value="1"/>
</dbReference>
<evidence type="ECO:0000259" key="4">
    <source>
        <dbReference type="Pfam" id="PF24967"/>
    </source>
</evidence>
<dbReference type="PANTHER" id="PTHR13251">
    <property type="entry name" value="EPILEPSY HOLOPROSENCEPHALY CANDIDATE 1/TMEM1"/>
    <property type="match status" value="1"/>
</dbReference>
<keyword evidence="6" id="KW-1185">Reference proteome</keyword>
<accession>A0AAN7ZRI1</accession>